<feature type="compositionally biased region" description="Polar residues" evidence="1">
    <location>
        <begin position="53"/>
        <end position="64"/>
    </location>
</feature>
<feature type="compositionally biased region" description="Basic and acidic residues" evidence="1">
    <location>
        <begin position="296"/>
        <end position="320"/>
    </location>
</feature>
<organism evidence="2 3">
    <name type="scientific">Leptidea sinapis</name>
    <dbReference type="NCBI Taxonomy" id="189913"/>
    <lineage>
        <taxon>Eukaryota</taxon>
        <taxon>Metazoa</taxon>
        <taxon>Ecdysozoa</taxon>
        <taxon>Arthropoda</taxon>
        <taxon>Hexapoda</taxon>
        <taxon>Insecta</taxon>
        <taxon>Pterygota</taxon>
        <taxon>Neoptera</taxon>
        <taxon>Endopterygota</taxon>
        <taxon>Lepidoptera</taxon>
        <taxon>Glossata</taxon>
        <taxon>Ditrysia</taxon>
        <taxon>Papilionoidea</taxon>
        <taxon>Pieridae</taxon>
        <taxon>Dismorphiinae</taxon>
        <taxon>Leptidea</taxon>
    </lineage>
</organism>
<proteinExistence type="predicted"/>
<evidence type="ECO:0000313" key="3">
    <source>
        <dbReference type="Proteomes" id="UP000324832"/>
    </source>
</evidence>
<name>A0A5E4QV57_9NEOP</name>
<feature type="region of interest" description="Disordered" evidence="1">
    <location>
        <begin position="284"/>
        <end position="328"/>
    </location>
</feature>
<dbReference type="AlphaFoldDB" id="A0A5E4QV57"/>
<feature type="compositionally biased region" description="Basic and acidic residues" evidence="1">
    <location>
        <begin position="344"/>
        <end position="355"/>
    </location>
</feature>
<feature type="compositionally biased region" description="Basic and acidic residues" evidence="1">
    <location>
        <begin position="124"/>
        <end position="135"/>
    </location>
</feature>
<reference evidence="2 3" key="1">
    <citation type="submission" date="2017-07" db="EMBL/GenBank/DDBJ databases">
        <authorList>
            <person name="Talla V."/>
            <person name="Backstrom N."/>
        </authorList>
    </citation>
    <scope>NUCLEOTIDE SEQUENCE [LARGE SCALE GENOMIC DNA]</scope>
</reference>
<gene>
    <name evidence="2" type="ORF">LSINAPIS_LOCUS11969</name>
</gene>
<evidence type="ECO:0000256" key="1">
    <source>
        <dbReference type="SAM" id="MobiDB-lite"/>
    </source>
</evidence>
<accession>A0A5E4QV57</accession>
<dbReference type="Proteomes" id="UP000324832">
    <property type="component" value="Unassembled WGS sequence"/>
</dbReference>
<feature type="compositionally biased region" description="Basic residues" evidence="1">
    <location>
        <begin position="111"/>
        <end position="123"/>
    </location>
</feature>
<dbReference type="EMBL" id="FZQP02005443">
    <property type="protein sequence ID" value="VVD01583.1"/>
    <property type="molecule type" value="Genomic_DNA"/>
</dbReference>
<sequence>MSVYKENQDNIVSCADTNISPTNINEDDDEVVKNKVKKRIKPFSDSESDDEPLNNSNIYSNNSQHTDVVSNIIIPKTKSLTNESSSESEEDNTIRRINKKSNLSRIENKKKILHTKLKKLHRRGKEEKVNKKDNSNSHSSSDISDNEGSHRFEQHILNEETSATNYTSICDPDISDEEDNTIDIRKIKMKSKSTPAECKPSRMSAKQAMENMQKIKSESNRMLREKDVTLPYHRPKALSLKDIMSRRKPAVTSDGKSLPIKMNNEQLKHYVTLLEQRQKEMIELCKSDTEDEDDEKKDLDDKGTENSKELQDNIEKKNESVESLSNANDMSFDEIVSEVIKETHTTLENDSKQEQLVEISQEQSNKEPSNEKVMLDEAVAGTTIREQSVSFEEHTNKESFVEKDVLAVSLAASQTKLSVSFEENVNKAPAVEENILTEADISNEKIMPENKTMPEDSQLISLYYGSEQPMNENQTKDQINENNLTKDQSAEKIMAINTEQKSSDEFSDSEINYYDIDAMIESAAILNDSKSLPEAVNPPNSSNTNPKLTGTPGMIISLDGDDQENVNKTGVELLKERFTYFSKLQNQEDMRKDREKQ</sequence>
<feature type="region of interest" description="Disordered" evidence="1">
    <location>
        <begin position="79"/>
        <end position="148"/>
    </location>
</feature>
<protein>
    <submittedName>
        <fullName evidence="2">Uncharacterized protein</fullName>
    </submittedName>
</protein>
<feature type="region of interest" description="Disordered" evidence="1">
    <location>
        <begin position="42"/>
        <end position="64"/>
    </location>
</feature>
<evidence type="ECO:0000313" key="2">
    <source>
        <dbReference type="EMBL" id="VVD01583.1"/>
    </source>
</evidence>
<feature type="region of interest" description="Disordered" evidence="1">
    <location>
        <begin position="344"/>
        <end position="372"/>
    </location>
</feature>
<keyword evidence="3" id="KW-1185">Reference proteome</keyword>